<dbReference type="Proteomes" id="UP001419268">
    <property type="component" value="Unassembled WGS sequence"/>
</dbReference>
<dbReference type="AlphaFoldDB" id="A0AAP0P9D4"/>
<dbReference type="InterPro" id="IPR007608">
    <property type="entry name" value="Senescence_reg_S40"/>
</dbReference>
<comment type="caution">
    <text evidence="3">The sequence shown here is derived from an EMBL/GenBank/DDBJ whole genome shotgun (WGS) entry which is preliminary data.</text>
</comment>
<evidence type="ECO:0000256" key="2">
    <source>
        <dbReference type="SAM" id="MobiDB-lite"/>
    </source>
</evidence>
<dbReference type="EMBL" id="JBBNAG010000005">
    <property type="protein sequence ID" value="KAK9132356.1"/>
    <property type="molecule type" value="Genomic_DNA"/>
</dbReference>
<dbReference type="PANTHER" id="PTHR33083:SF123">
    <property type="entry name" value="EXPRESSED PROTEIN"/>
    <property type="match status" value="1"/>
</dbReference>
<dbReference type="PANTHER" id="PTHR33083">
    <property type="entry name" value="EXPRESSED PROTEIN"/>
    <property type="match status" value="1"/>
</dbReference>
<dbReference type="GO" id="GO:0010150">
    <property type="term" value="P:leaf senescence"/>
    <property type="evidence" value="ECO:0007669"/>
    <property type="project" value="UniProtKB-ARBA"/>
</dbReference>
<keyword evidence="4" id="KW-1185">Reference proteome</keyword>
<evidence type="ECO:0000256" key="1">
    <source>
        <dbReference type="ARBA" id="ARBA00034773"/>
    </source>
</evidence>
<protein>
    <submittedName>
        <fullName evidence="3">Uncharacterized protein</fullName>
    </submittedName>
</protein>
<comment type="similarity">
    <text evidence="1">Belongs to the senescence regulator S40 family.</text>
</comment>
<name>A0AAP0P9D4_9MAGN</name>
<proteinExistence type="inferred from homology"/>
<organism evidence="3 4">
    <name type="scientific">Stephania cephalantha</name>
    <dbReference type="NCBI Taxonomy" id="152367"/>
    <lineage>
        <taxon>Eukaryota</taxon>
        <taxon>Viridiplantae</taxon>
        <taxon>Streptophyta</taxon>
        <taxon>Embryophyta</taxon>
        <taxon>Tracheophyta</taxon>
        <taxon>Spermatophyta</taxon>
        <taxon>Magnoliopsida</taxon>
        <taxon>Ranunculales</taxon>
        <taxon>Menispermaceae</taxon>
        <taxon>Menispermoideae</taxon>
        <taxon>Cissampelideae</taxon>
        <taxon>Stephania</taxon>
    </lineage>
</organism>
<accession>A0AAP0P9D4</accession>
<evidence type="ECO:0000313" key="3">
    <source>
        <dbReference type="EMBL" id="KAK9132356.1"/>
    </source>
</evidence>
<evidence type="ECO:0000313" key="4">
    <source>
        <dbReference type="Proteomes" id="UP001419268"/>
    </source>
</evidence>
<sequence length="117" mass="13357">MEEFEESEVLWSHQHSNHGFHRSGGSKAKRSTTMVAHRYSHPISIPRPSSPLSQSEYGWMSSDEEEKEMVPPHVIVERRAQQMGLLVCTGNGMALKGRQLRQVRNSVLRMTGFFETC</sequence>
<gene>
    <name evidence="3" type="ORF">Scep_011884</name>
</gene>
<feature type="region of interest" description="Disordered" evidence="2">
    <location>
        <begin position="1"/>
        <end position="64"/>
    </location>
</feature>
<reference evidence="3 4" key="1">
    <citation type="submission" date="2024-01" db="EMBL/GenBank/DDBJ databases">
        <title>Genome assemblies of Stephania.</title>
        <authorList>
            <person name="Yang L."/>
        </authorList>
    </citation>
    <scope>NUCLEOTIDE SEQUENCE [LARGE SCALE GENOMIC DNA]</scope>
    <source>
        <strain evidence="3">JXDWG</strain>
        <tissue evidence="3">Leaf</tissue>
    </source>
</reference>
<feature type="compositionally biased region" description="Low complexity" evidence="2">
    <location>
        <begin position="41"/>
        <end position="55"/>
    </location>
</feature>
<dbReference type="Pfam" id="PF04520">
    <property type="entry name" value="Senescence_reg"/>
    <property type="match status" value="1"/>
</dbReference>